<dbReference type="Gene3D" id="2.30.40.10">
    <property type="entry name" value="Urease, subunit C, domain 1"/>
    <property type="match status" value="1"/>
</dbReference>
<reference evidence="3 4" key="1">
    <citation type="journal article" date="2006" name="Nat. Biotechnol.">
        <title>Genome sequence of the ubiquitous hydrocarbon-degrading marine bacterium Alcanivorax borkumensis.</title>
        <authorList>
            <person name="Schneiker S."/>
            <person name="Martins dos Santos V.A.P."/>
            <person name="Bartels D."/>
            <person name="Bekel T."/>
            <person name="Brecht M."/>
            <person name="Buhrmester J."/>
            <person name="Chernikova T.N."/>
            <person name="Denaro R."/>
            <person name="Ferrer M."/>
            <person name="Gertler C."/>
            <person name="Goesmann A."/>
            <person name="Golyshina O.V."/>
            <person name="Kaminski F."/>
            <person name="Khachane A.N."/>
            <person name="Lang S."/>
            <person name="Linke B."/>
            <person name="McHardy A.C."/>
            <person name="Meyer F."/>
            <person name="Nechitaylo T."/>
            <person name="Puehler A."/>
            <person name="Regenhardt D."/>
            <person name="Rupp O."/>
            <person name="Sabirova J.S."/>
            <person name="Selbitschka W."/>
            <person name="Yakimov M.M."/>
            <person name="Timmis K.N."/>
            <person name="Vorhoelter F.-J."/>
            <person name="Weidner S."/>
            <person name="Kaiser O."/>
            <person name="Golyshin P.N."/>
        </authorList>
    </citation>
    <scope>NUCLEOTIDE SEQUENCE [LARGE SCALE GENOMIC DNA]</scope>
    <source>
        <strain evidence="4">ATCC 700651 / DSM 11573 / NCIMB 13689 / SK2</strain>
    </source>
</reference>
<dbReference type="SUPFAM" id="SSF51556">
    <property type="entry name" value="Metallo-dependent hydrolases"/>
    <property type="match status" value="1"/>
</dbReference>
<dbReference type="PANTHER" id="PTHR43668">
    <property type="entry name" value="ALLANTOINASE"/>
    <property type="match status" value="1"/>
</dbReference>
<dbReference type="GO" id="GO:0006221">
    <property type="term" value="P:pyrimidine nucleotide biosynthetic process"/>
    <property type="evidence" value="ECO:0007669"/>
    <property type="project" value="UniProtKB-KW"/>
</dbReference>
<dbReference type="AlphaFoldDB" id="Q0VTM6"/>
<dbReference type="CDD" id="cd01317">
    <property type="entry name" value="DHOase_IIa"/>
    <property type="match status" value="1"/>
</dbReference>
<dbReference type="HOGENOM" id="CLU_015572_1_0_6"/>
<dbReference type="GO" id="GO:0005737">
    <property type="term" value="C:cytoplasm"/>
    <property type="evidence" value="ECO:0007669"/>
    <property type="project" value="TreeGrafter"/>
</dbReference>
<dbReference type="GO" id="GO:0006145">
    <property type="term" value="P:purine nucleobase catabolic process"/>
    <property type="evidence" value="ECO:0007669"/>
    <property type="project" value="TreeGrafter"/>
</dbReference>
<dbReference type="STRING" id="393595.ABO_0034"/>
<protein>
    <submittedName>
        <fullName evidence="3">Dihydroorotase, multifunctional complex type</fullName>
        <ecNumber evidence="3">3.5.2.3</ecNumber>
    </submittedName>
</protein>
<keyword evidence="4" id="KW-1185">Reference proteome</keyword>
<evidence type="ECO:0000313" key="3">
    <source>
        <dbReference type="EMBL" id="CAL15482.1"/>
    </source>
</evidence>
<sequence>MVRIATCPQREVPMASANRKRAHILIRKGRVIDPASGRDDVADLLIENGRLTRIGASLDAPGADIIQADGLWVLPGLVDACVHLSLPGSGRTGDIASETRAAAAGGITHLAAQPDCGPVDSTAVVRLIREQAGQAGFARIMPIAAMTQGLLGEQLAEMSTLARAGCIAVGNAGGKVANALVLKRSLEYAATFDLPVMFRPQDSALSAGGCAHEGPVATRLGLPGIPAVAESVDLSRDLLLVEATGVRAHFQQISSRDSLRLLKAAKRRGLPVTADVSIQHLLLDESALEGFNSHCHVIPPLRSAEDRQALLEAVADGTIDAICSQHTPIGSSSKAAPFPTTKPGMAGLDVLLSLVLQLVDEGKLDLLRALDAVTAAPARCLGIQAGQLEAGRPASLCVLDPTAAKDLSEDWLSAGNNSPWRHAQLKGTVKLTVCQGKVSWLSD</sequence>
<dbReference type="GO" id="GO:0004038">
    <property type="term" value="F:allantoinase activity"/>
    <property type="evidence" value="ECO:0007669"/>
    <property type="project" value="TreeGrafter"/>
</dbReference>
<dbReference type="Pfam" id="PF12890">
    <property type="entry name" value="DHOase"/>
    <property type="match status" value="1"/>
</dbReference>
<dbReference type="KEGG" id="abo:ABO_0034"/>
<accession>Q0VTM6</accession>
<dbReference type="InterPro" id="IPR050138">
    <property type="entry name" value="DHOase/Allantoinase_Hydrolase"/>
</dbReference>
<evidence type="ECO:0000256" key="1">
    <source>
        <dbReference type="ARBA" id="ARBA00022975"/>
    </source>
</evidence>
<dbReference type="EC" id="3.5.2.3" evidence="3"/>
<feature type="domain" description="Dihydroorotase catalytic" evidence="2">
    <location>
        <begin position="73"/>
        <end position="258"/>
    </location>
</feature>
<evidence type="ECO:0000313" key="4">
    <source>
        <dbReference type="Proteomes" id="UP000008871"/>
    </source>
</evidence>
<dbReference type="PANTHER" id="PTHR43668:SF2">
    <property type="entry name" value="ALLANTOINASE"/>
    <property type="match status" value="1"/>
</dbReference>
<dbReference type="InterPro" id="IPR032466">
    <property type="entry name" value="Metal_Hydrolase"/>
</dbReference>
<dbReference type="NCBIfam" id="TIGR00857">
    <property type="entry name" value="pyrC_multi"/>
    <property type="match status" value="1"/>
</dbReference>
<keyword evidence="1" id="KW-0665">Pyrimidine biosynthesis</keyword>
<proteinExistence type="predicted"/>
<keyword evidence="3" id="KW-0378">Hydrolase</keyword>
<dbReference type="GO" id="GO:0046872">
    <property type="term" value="F:metal ion binding"/>
    <property type="evidence" value="ECO:0007669"/>
    <property type="project" value="InterPro"/>
</dbReference>
<dbReference type="InterPro" id="IPR004722">
    <property type="entry name" value="DHOase"/>
</dbReference>
<name>Q0VTM6_ALCBS</name>
<dbReference type="eggNOG" id="COG0044">
    <property type="taxonomic scope" value="Bacteria"/>
</dbReference>
<dbReference type="InterPro" id="IPR011059">
    <property type="entry name" value="Metal-dep_hydrolase_composite"/>
</dbReference>
<organism evidence="3 4">
    <name type="scientific">Alcanivorax borkumensis (strain ATCC 700651 / DSM 11573 / NCIMB 13689 / SK2)</name>
    <dbReference type="NCBI Taxonomy" id="393595"/>
    <lineage>
        <taxon>Bacteria</taxon>
        <taxon>Pseudomonadati</taxon>
        <taxon>Pseudomonadota</taxon>
        <taxon>Gammaproteobacteria</taxon>
        <taxon>Oceanospirillales</taxon>
        <taxon>Alcanivoracaceae</taxon>
        <taxon>Alcanivorax</taxon>
    </lineage>
</organism>
<dbReference type="EMBL" id="AM286690">
    <property type="protein sequence ID" value="CAL15482.1"/>
    <property type="molecule type" value="Genomic_DNA"/>
</dbReference>
<dbReference type="GO" id="GO:0004151">
    <property type="term" value="F:dihydroorotase activity"/>
    <property type="evidence" value="ECO:0007669"/>
    <property type="project" value="UniProtKB-EC"/>
</dbReference>
<gene>
    <name evidence="3" type="primary">pyrC-2</name>
    <name evidence="3" type="ordered locus">ABO_0034</name>
</gene>
<dbReference type="SUPFAM" id="SSF51338">
    <property type="entry name" value="Composite domain of metallo-dependent hydrolases"/>
    <property type="match status" value="1"/>
</dbReference>
<dbReference type="Proteomes" id="UP000008871">
    <property type="component" value="Chromosome"/>
</dbReference>
<dbReference type="InterPro" id="IPR024403">
    <property type="entry name" value="DHOase_cat"/>
</dbReference>
<dbReference type="Gene3D" id="3.20.20.140">
    <property type="entry name" value="Metal-dependent hydrolases"/>
    <property type="match status" value="1"/>
</dbReference>
<evidence type="ECO:0000259" key="2">
    <source>
        <dbReference type="Pfam" id="PF12890"/>
    </source>
</evidence>